<keyword evidence="4" id="KW-1185">Reference proteome</keyword>
<dbReference type="Proteomes" id="UP000247152">
    <property type="component" value="Unassembled WGS sequence"/>
</dbReference>
<dbReference type="Proteomes" id="UP000287374">
    <property type="component" value="Unassembled WGS sequence"/>
</dbReference>
<reference evidence="1 3" key="1">
    <citation type="submission" date="2018-05" db="EMBL/GenBank/DDBJ databases">
        <title>Legionella qingyii sp.nov., whole genome shotgun sequence.</title>
        <authorList>
            <person name="Wu H."/>
            <person name="Zhu Q."/>
            <person name="Hu C."/>
        </authorList>
    </citation>
    <scope>NUCLEOTIDE SEQUENCE [LARGE SCALE GENOMIC DNA]</scope>
    <source>
        <strain evidence="1 3">HEB18</strain>
    </source>
</reference>
<accession>A0A317U1I0</accession>
<evidence type="ECO:0000313" key="2">
    <source>
        <dbReference type="EMBL" id="RUR22459.1"/>
    </source>
</evidence>
<evidence type="ECO:0000313" key="1">
    <source>
        <dbReference type="EMBL" id="PWY55884.1"/>
    </source>
</evidence>
<dbReference type="EMBL" id="RZGX01000011">
    <property type="protein sequence ID" value="RUR22459.1"/>
    <property type="molecule type" value="Genomic_DNA"/>
</dbReference>
<dbReference type="AlphaFoldDB" id="A0A317U1I0"/>
<name>A0A317U1I0_9GAMM</name>
<dbReference type="EMBL" id="QHJG01000013">
    <property type="protein sequence ID" value="PWY55884.1"/>
    <property type="molecule type" value="Genomic_DNA"/>
</dbReference>
<gene>
    <name evidence="1" type="ORF">DGG96_09065</name>
    <name evidence="2" type="ORF">ELY20_09180</name>
</gene>
<dbReference type="OrthoDB" id="8856867at2"/>
<reference evidence="2 4" key="2">
    <citation type="submission" date="2018-12" db="EMBL/GenBank/DDBJ databases">
        <title>Legionella sp,whole genome shotgun sequence.</title>
        <authorList>
            <person name="Wu H."/>
        </authorList>
    </citation>
    <scope>NUCLEOTIDE SEQUENCE [LARGE SCALE GENOMIC DNA]</scope>
    <source>
        <strain evidence="4">km489</strain>
        <strain evidence="2">Km489</strain>
    </source>
</reference>
<dbReference type="RefSeq" id="WP_110142411.1">
    <property type="nucleotide sequence ID" value="NZ_QHJG01000013.1"/>
</dbReference>
<sequence>MTYYIRYFIFTISIFLSITGYAVDPIICNSANNGTPANTQDGQTYSNVYKCSNTYPASFPSIQSARITWPGYNSAMAQVDNTENGFGSFTANATDSSNHPVTYVYEIISGPGTVNGTQTGSFTLTGANGSTVVRITATADDAAPVVGTPITVQVSKVPIKVLAFYNNTSETIYPVIEAPTSGVVPPVALPRDPWMQGLFAVTDVNTFRFQATKLHRVYVNGTNGIAPKQTALVSVPFYSHLLPEPSGGDVADQYVDWWSSMRVYLYDVQSNLIQTQSEPGVSPVTLYSPGPTCISGCSQTEVFSATGILPTNDPQQLTEYTFADVITAASAPYPINLSIVNYDYSAVDQVYLPVAMEPFGSNLVGYTGTVLDLTSFRNSLSTFLAETSWPVYAGLPYPRIPGAYNVVVENSQLTPTGPQTTALTNNWNDCLANVSNPNHVNCLTVNKLFVVKNYQNACGNLGSPTTAQLIQHIYGYVSFCATPLPSSGSDFDAYTALQYNLLGYAQDFNPYTQLIHRALRMNVYAYSIDDAVGFIRSIGNGLVVTVGGDTGLTNPQQYDRKKVITVSPGTPPPGPLPIFTHYGVCSKTASSGQLGRGESFSFQLPNSSFPCEITLEDSNKILYHFRLKAPAPLTSTAADIDCTAADNPWCSSVQVTSAQGISTIAPNT</sequence>
<proteinExistence type="predicted"/>
<evidence type="ECO:0000313" key="4">
    <source>
        <dbReference type="Proteomes" id="UP000287374"/>
    </source>
</evidence>
<evidence type="ECO:0000313" key="3">
    <source>
        <dbReference type="Proteomes" id="UP000247152"/>
    </source>
</evidence>
<protein>
    <submittedName>
        <fullName evidence="1">Uncharacterized protein</fullName>
    </submittedName>
</protein>
<comment type="caution">
    <text evidence="1">The sequence shown here is derived from an EMBL/GenBank/DDBJ whole genome shotgun (WGS) entry which is preliminary data.</text>
</comment>
<organism evidence="1 3">
    <name type="scientific">Legionella qingyii</name>
    <dbReference type="NCBI Taxonomy" id="2184757"/>
    <lineage>
        <taxon>Bacteria</taxon>
        <taxon>Pseudomonadati</taxon>
        <taxon>Pseudomonadota</taxon>
        <taxon>Gammaproteobacteria</taxon>
        <taxon>Legionellales</taxon>
        <taxon>Legionellaceae</taxon>
        <taxon>Legionella</taxon>
    </lineage>
</organism>